<dbReference type="InterPro" id="IPR011057">
    <property type="entry name" value="Mss4-like_sf"/>
</dbReference>
<evidence type="ECO:0000259" key="5">
    <source>
        <dbReference type="PROSITE" id="PS51891"/>
    </source>
</evidence>
<proteinExistence type="inferred from homology"/>
<dbReference type="RefSeq" id="WP_284205136.1">
    <property type="nucleotide sequence ID" value="NZ_BSPQ01000017.1"/>
</dbReference>
<reference evidence="7" key="1">
    <citation type="journal article" date="2019" name="Int. J. Syst. Evol. Microbiol.">
        <title>The Global Catalogue of Microorganisms (GCM) 10K type strain sequencing project: providing services to taxonomists for standard genome sequencing and annotation.</title>
        <authorList>
            <consortium name="The Broad Institute Genomics Platform"/>
            <consortium name="The Broad Institute Genome Sequencing Center for Infectious Disease"/>
            <person name="Wu L."/>
            <person name="Ma J."/>
        </authorList>
    </citation>
    <scope>NUCLEOTIDE SEQUENCE [LARGE SCALE GENOMIC DNA]</scope>
    <source>
        <strain evidence="7">NBRC 103166</strain>
    </source>
</reference>
<dbReference type="PANTHER" id="PTHR33337:SF40">
    <property type="entry name" value="CENP-V_GFA DOMAIN-CONTAINING PROTEIN-RELATED"/>
    <property type="match status" value="1"/>
</dbReference>
<dbReference type="PROSITE" id="PS51891">
    <property type="entry name" value="CENP_V_GFA"/>
    <property type="match status" value="1"/>
</dbReference>
<comment type="similarity">
    <text evidence="1">Belongs to the Gfa family.</text>
</comment>
<dbReference type="Pfam" id="PF04828">
    <property type="entry name" value="GFA"/>
    <property type="match status" value="1"/>
</dbReference>
<feature type="domain" description="CENP-V/GFA" evidence="5">
    <location>
        <begin position="4"/>
        <end position="118"/>
    </location>
</feature>
<evidence type="ECO:0000256" key="4">
    <source>
        <dbReference type="ARBA" id="ARBA00023239"/>
    </source>
</evidence>
<evidence type="ECO:0000313" key="6">
    <source>
        <dbReference type="EMBL" id="GLS92040.1"/>
    </source>
</evidence>
<dbReference type="Proteomes" id="UP001157353">
    <property type="component" value="Unassembled WGS sequence"/>
</dbReference>
<keyword evidence="3" id="KW-0862">Zinc</keyword>
<evidence type="ECO:0000256" key="3">
    <source>
        <dbReference type="ARBA" id="ARBA00022833"/>
    </source>
</evidence>
<name>A0ABQ6E4D8_9GAMM</name>
<evidence type="ECO:0000256" key="1">
    <source>
        <dbReference type="ARBA" id="ARBA00005495"/>
    </source>
</evidence>
<keyword evidence="2" id="KW-0479">Metal-binding</keyword>
<evidence type="ECO:0000313" key="7">
    <source>
        <dbReference type="Proteomes" id="UP001157353"/>
    </source>
</evidence>
<dbReference type="PANTHER" id="PTHR33337">
    <property type="entry name" value="GFA DOMAIN-CONTAINING PROTEIN"/>
    <property type="match status" value="1"/>
</dbReference>
<gene>
    <name evidence="6" type="ORF">GCM10007916_31100</name>
</gene>
<dbReference type="Gene3D" id="3.90.1590.10">
    <property type="entry name" value="glutathione-dependent formaldehyde- activating enzyme (gfa)"/>
    <property type="match status" value="1"/>
</dbReference>
<evidence type="ECO:0000256" key="2">
    <source>
        <dbReference type="ARBA" id="ARBA00022723"/>
    </source>
</evidence>
<organism evidence="6 7">
    <name type="scientific">Psychromonas marina</name>
    <dbReference type="NCBI Taxonomy" id="88364"/>
    <lineage>
        <taxon>Bacteria</taxon>
        <taxon>Pseudomonadati</taxon>
        <taxon>Pseudomonadota</taxon>
        <taxon>Gammaproteobacteria</taxon>
        <taxon>Alteromonadales</taxon>
        <taxon>Psychromonadaceae</taxon>
        <taxon>Psychromonas</taxon>
    </lineage>
</organism>
<dbReference type="InterPro" id="IPR006913">
    <property type="entry name" value="CENP-V/GFA"/>
</dbReference>
<dbReference type="SUPFAM" id="SSF51316">
    <property type="entry name" value="Mss4-like"/>
    <property type="match status" value="1"/>
</dbReference>
<keyword evidence="4" id="KW-0456">Lyase</keyword>
<keyword evidence="7" id="KW-1185">Reference proteome</keyword>
<accession>A0ABQ6E4D8</accession>
<comment type="caution">
    <text evidence="6">The sequence shown here is derived from an EMBL/GenBank/DDBJ whole genome shotgun (WGS) entry which is preliminary data.</text>
</comment>
<dbReference type="EMBL" id="BSPQ01000017">
    <property type="protein sequence ID" value="GLS92040.1"/>
    <property type="molecule type" value="Genomic_DNA"/>
</dbReference>
<sequence length="132" mass="14441">MSHIKGSCNCESVKFQISGDIKKTLNCHCKLCRKMNGAVFSTYAVVLTSDFSLLTGKLNSFKVSESATKHFCGKCGTPIYNTNPKFAGLNILHFGSLDLSPELVPDVNIYCESEITWAKSLNTIPSLQNGIE</sequence>
<protein>
    <recommendedName>
        <fullName evidence="5">CENP-V/GFA domain-containing protein</fullName>
    </recommendedName>
</protein>